<evidence type="ECO:0000259" key="3">
    <source>
        <dbReference type="Pfam" id="PF00588"/>
    </source>
</evidence>
<dbReference type="PANTHER" id="PTHR43191">
    <property type="entry name" value="RRNA METHYLTRANSFERASE 3"/>
    <property type="match status" value="1"/>
</dbReference>
<dbReference type="EMBL" id="JACOGA010000010">
    <property type="protein sequence ID" value="MBC3874296.1"/>
    <property type="molecule type" value="Genomic_DNA"/>
</dbReference>
<evidence type="ECO:0000313" key="5">
    <source>
        <dbReference type="Proteomes" id="UP000624279"/>
    </source>
</evidence>
<proteinExistence type="predicted"/>
<dbReference type="InterPro" id="IPR029026">
    <property type="entry name" value="tRNA_m1G_MTases_N"/>
</dbReference>
<reference evidence="4 5" key="1">
    <citation type="submission" date="2020-08" db="EMBL/GenBank/DDBJ databases">
        <title>Novel species isolated from subtropical streams in China.</title>
        <authorList>
            <person name="Lu H."/>
        </authorList>
    </citation>
    <scope>NUCLEOTIDE SEQUENCE [LARGE SCALE GENOMIC DNA]</scope>
    <source>
        <strain evidence="4 5">LX15W</strain>
    </source>
</reference>
<feature type="domain" description="tRNA/rRNA methyltransferase SpoU type" evidence="3">
    <location>
        <begin position="117"/>
        <end position="252"/>
    </location>
</feature>
<dbReference type="Gene3D" id="3.40.1280.10">
    <property type="match status" value="1"/>
</dbReference>
<name>A0ABR6YCL6_9BURK</name>
<dbReference type="GO" id="GO:0032259">
    <property type="term" value="P:methylation"/>
    <property type="evidence" value="ECO:0007669"/>
    <property type="project" value="UniProtKB-KW"/>
</dbReference>
<dbReference type="SUPFAM" id="SSF75217">
    <property type="entry name" value="alpha/beta knot"/>
    <property type="match status" value="1"/>
</dbReference>
<dbReference type="InterPro" id="IPR051259">
    <property type="entry name" value="rRNA_Methyltransferase"/>
</dbReference>
<comment type="caution">
    <text evidence="4">The sequence shown here is derived from an EMBL/GenBank/DDBJ whole genome shotgun (WGS) entry which is preliminary data.</text>
</comment>
<sequence>MKQITSRDNASYKELKHLASSASARKKSAKTMLDGVHLCQAFLQHRGSPELCVVSASCVDHHEVVGILAQCEEDGADCIVLPDNLYQALSQVENGIGILFVIAANQEQAPQQLSLNAVLLDNLQDPGNLGSILRSAAAAGIQQVFCSPGSASAWSPKVLRAGMGAHFLLDIFENVDLHALISASTIPVLATSSHTKTTIYQINLNRPLAWLFGHEGQGVDPELMALATDTVTIPQKPEIESMNVAASAAICFFEQVRQQIAGASK</sequence>
<evidence type="ECO:0000256" key="2">
    <source>
        <dbReference type="ARBA" id="ARBA00022679"/>
    </source>
</evidence>
<dbReference type="CDD" id="cd18095">
    <property type="entry name" value="SpoU-like_rRNA-MTase"/>
    <property type="match status" value="1"/>
</dbReference>
<evidence type="ECO:0000256" key="1">
    <source>
        <dbReference type="ARBA" id="ARBA00022603"/>
    </source>
</evidence>
<keyword evidence="1 4" id="KW-0489">Methyltransferase</keyword>
<dbReference type="RefSeq" id="WP_186942293.1">
    <property type="nucleotide sequence ID" value="NZ_JACOGA010000010.1"/>
</dbReference>
<dbReference type="Proteomes" id="UP000624279">
    <property type="component" value="Unassembled WGS sequence"/>
</dbReference>
<accession>A0ABR6YCL6</accession>
<protein>
    <submittedName>
        <fullName evidence="4">RNA methyltransferase</fullName>
    </submittedName>
</protein>
<dbReference type="InterPro" id="IPR029064">
    <property type="entry name" value="Ribosomal_eL30-like_sf"/>
</dbReference>
<dbReference type="GO" id="GO:0008168">
    <property type="term" value="F:methyltransferase activity"/>
    <property type="evidence" value="ECO:0007669"/>
    <property type="project" value="UniProtKB-KW"/>
</dbReference>
<keyword evidence="5" id="KW-1185">Reference proteome</keyword>
<organism evidence="4 5">
    <name type="scientific">Undibacterium flavidum</name>
    <dbReference type="NCBI Taxonomy" id="2762297"/>
    <lineage>
        <taxon>Bacteria</taxon>
        <taxon>Pseudomonadati</taxon>
        <taxon>Pseudomonadota</taxon>
        <taxon>Betaproteobacteria</taxon>
        <taxon>Burkholderiales</taxon>
        <taxon>Oxalobacteraceae</taxon>
        <taxon>Undibacterium</taxon>
    </lineage>
</organism>
<keyword evidence="2" id="KW-0808">Transferase</keyword>
<dbReference type="SUPFAM" id="SSF55315">
    <property type="entry name" value="L30e-like"/>
    <property type="match status" value="1"/>
</dbReference>
<dbReference type="Pfam" id="PF00588">
    <property type="entry name" value="SpoU_methylase"/>
    <property type="match status" value="1"/>
</dbReference>
<dbReference type="Gene3D" id="3.30.1330.30">
    <property type="match status" value="1"/>
</dbReference>
<evidence type="ECO:0000313" key="4">
    <source>
        <dbReference type="EMBL" id="MBC3874296.1"/>
    </source>
</evidence>
<dbReference type="PANTHER" id="PTHR43191:SF2">
    <property type="entry name" value="RRNA METHYLTRANSFERASE 3, MITOCHONDRIAL"/>
    <property type="match status" value="1"/>
</dbReference>
<dbReference type="InterPro" id="IPR029028">
    <property type="entry name" value="Alpha/beta_knot_MTases"/>
</dbReference>
<dbReference type="InterPro" id="IPR001537">
    <property type="entry name" value="SpoU_MeTrfase"/>
</dbReference>
<gene>
    <name evidence="4" type="ORF">H8K55_11910</name>
</gene>